<keyword evidence="3" id="KW-0805">Transcription regulation</keyword>
<dbReference type="SUPFAM" id="SSF52540">
    <property type="entry name" value="P-loop containing nucleoside triphosphate hydrolases"/>
    <property type="match status" value="1"/>
</dbReference>
<dbReference type="SMART" id="SM00382">
    <property type="entry name" value="AAA"/>
    <property type="match status" value="1"/>
</dbReference>
<feature type="domain" description="Sigma-54 factor interaction" evidence="5">
    <location>
        <begin position="144"/>
        <end position="373"/>
    </location>
</feature>
<name>A0ABX1NR35_9RHOO</name>
<reference evidence="6 7" key="1">
    <citation type="submission" date="2019-12" db="EMBL/GenBank/DDBJ databases">
        <title>Comparative genomics gives insights into the taxonomy of the Azoarcus-Aromatoleum group and reveals separate origins of nif in the plant-associated Azoarcus and non-plant-associated Aromatoleum sub-groups.</title>
        <authorList>
            <person name="Lafos M."/>
            <person name="Maluk M."/>
            <person name="Batista M."/>
            <person name="Junghare M."/>
            <person name="Carmona M."/>
            <person name="Faoro H."/>
            <person name="Cruz L.M."/>
            <person name="Battistoni F."/>
            <person name="De Souza E."/>
            <person name="Pedrosa F."/>
            <person name="Chen W.-M."/>
            <person name="Poole P.S."/>
            <person name="Dixon R.A."/>
            <person name="James E.K."/>
        </authorList>
    </citation>
    <scope>NUCLEOTIDE SEQUENCE [LARGE SCALE GENOMIC DNA]</scope>
    <source>
        <strain evidence="6 7">PbN1</strain>
    </source>
</reference>
<dbReference type="Proteomes" id="UP000633943">
    <property type="component" value="Unassembled WGS sequence"/>
</dbReference>
<gene>
    <name evidence="6" type="ORF">GPA24_02495</name>
</gene>
<dbReference type="InterPro" id="IPR058031">
    <property type="entry name" value="AAA_lid_NorR"/>
</dbReference>
<dbReference type="Pfam" id="PF02954">
    <property type="entry name" value="HTH_8"/>
    <property type="match status" value="1"/>
</dbReference>
<keyword evidence="2" id="KW-0067">ATP-binding</keyword>
<dbReference type="PANTHER" id="PTHR32071:SF120">
    <property type="entry name" value="TRANSCRIPTIONAL REGULATOR-RELATED"/>
    <property type="match status" value="1"/>
</dbReference>
<evidence type="ECO:0000313" key="7">
    <source>
        <dbReference type="Proteomes" id="UP000633943"/>
    </source>
</evidence>
<keyword evidence="4" id="KW-0804">Transcription</keyword>
<dbReference type="Gene3D" id="3.40.50.300">
    <property type="entry name" value="P-loop containing nucleotide triphosphate hydrolases"/>
    <property type="match status" value="1"/>
</dbReference>
<comment type="caution">
    <text evidence="6">The sequence shown here is derived from an EMBL/GenBank/DDBJ whole genome shotgun (WGS) entry which is preliminary data.</text>
</comment>
<evidence type="ECO:0000259" key="5">
    <source>
        <dbReference type="PROSITE" id="PS50045"/>
    </source>
</evidence>
<evidence type="ECO:0000256" key="4">
    <source>
        <dbReference type="ARBA" id="ARBA00023163"/>
    </source>
</evidence>
<evidence type="ECO:0000313" key="6">
    <source>
        <dbReference type="EMBL" id="NMG14421.1"/>
    </source>
</evidence>
<accession>A0ABX1NR35</accession>
<dbReference type="CDD" id="cd00009">
    <property type="entry name" value="AAA"/>
    <property type="match status" value="1"/>
</dbReference>
<sequence length="447" mass="49620">MAKRKGLLLDQTGEVAAGLKSMGLTGWEFQVVSSIDEARKTLTAGSPLVGLVAFSSAHPWPPREMEALISVNDVEWIAILGKDLLRNQEHGPMVLRNFHDFHTLPLDCERLMVTLGHAYGKALMLQNIEGCSTRTGDGDSRFGMVGRHARMLQLFNQIDKIVGVDAPVLIGGESGTGKELVANAIHRYSARAGSPFVTMNCGAIAPNLIQSELFGHERGAFTGAHQRKIGNIEAAHRGVLFLDEIGDLPLDLQGNLLRFLQEKTIVRVGSTERIRLDVRVIAATHVDLERAVEQGRFREDLFYRLNVLHLKVPPLRERTSDIPLLANSIFAQNRHQKSSQVKGFSSEAVHAMWEYPWPGNVRELINRVQYAMIMTESKLIAAADLGIAVPEMHGVSPTLDEVRATVEKEVIVSSLHKYRNNVSEVARQLGISRVTLYRMIDRLKIVL</sequence>
<evidence type="ECO:0000256" key="1">
    <source>
        <dbReference type="ARBA" id="ARBA00022741"/>
    </source>
</evidence>
<dbReference type="InterPro" id="IPR009057">
    <property type="entry name" value="Homeodomain-like_sf"/>
</dbReference>
<dbReference type="InterPro" id="IPR045343">
    <property type="entry name" value="VpsR"/>
</dbReference>
<dbReference type="PRINTS" id="PR01590">
    <property type="entry name" value="HTHFIS"/>
</dbReference>
<dbReference type="SUPFAM" id="SSF46689">
    <property type="entry name" value="Homeodomain-like"/>
    <property type="match status" value="1"/>
</dbReference>
<dbReference type="Gene3D" id="1.10.10.60">
    <property type="entry name" value="Homeodomain-like"/>
    <property type="match status" value="1"/>
</dbReference>
<proteinExistence type="predicted"/>
<dbReference type="InterPro" id="IPR025662">
    <property type="entry name" value="Sigma_54_int_dom_ATP-bd_1"/>
</dbReference>
<keyword evidence="1" id="KW-0547">Nucleotide-binding</keyword>
<protein>
    <submittedName>
        <fullName evidence="6">AAA family ATPase</fullName>
    </submittedName>
</protein>
<dbReference type="InterPro" id="IPR002078">
    <property type="entry name" value="Sigma_54_int"/>
</dbReference>
<dbReference type="EMBL" id="WTVP01000004">
    <property type="protein sequence ID" value="NMG14421.1"/>
    <property type="molecule type" value="Genomic_DNA"/>
</dbReference>
<dbReference type="PROSITE" id="PS50045">
    <property type="entry name" value="SIGMA54_INTERACT_4"/>
    <property type="match status" value="1"/>
</dbReference>
<dbReference type="InterPro" id="IPR025944">
    <property type="entry name" value="Sigma_54_int_dom_CS"/>
</dbReference>
<dbReference type="Pfam" id="PF25601">
    <property type="entry name" value="AAA_lid_14"/>
    <property type="match status" value="1"/>
</dbReference>
<dbReference type="RefSeq" id="WP_169201215.1">
    <property type="nucleotide sequence ID" value="NZ_CP059467.1"/>
</dbReference>
<evidence type="ECO:0000256" key="2">
    <source>
        <dbReference type="ARBA" id="ARBA00022840"/>
    </source>
</evidence>
<dbReference type="InterPro" id="IPR003593">
    <property type="entry name" value="AAA+_ATPase"/>
</dbReference>
<dbReference type="PROSITE" id="PS00688">
    <property type="entry name" value="SIGMA54_INTERACT_3"/>
    <property type="match status" value="1"/>
</dbReference>
<dbReference type="Gene3D" id="1.10.8.60">
    <property type="match status" value="1"/>
</dbReference>
<evidence type="ECO:0000256" key="3">
    <source>
        <dbReference type="ARBA" id="ARBA00023015"/>
    </source>
</evidence>
<dbReference type="Pfam" id="PF20161">
    <property type="entry name" value="VpsR"/>
    <property type="match status" value="1"/>
</dbReference>
<dbReference type="InterPro" id="IPR027417">
    <property type="entry name" value="P-loop_NTPase"/>
</dbReference>
<dbReference type="InterPro" id="IPR002197">
    <property type="entry name" value="HTH_Fis"/>
</dbReference>
<keyword evidence="7" id="KW-1185">Reference proteome</keyword>
<dbReference type="PANTHER" id="PTHR32071">
    <property type="entry name" value="TRANSCRIPTIONAL REGULATORY PROTEIN"/>
    <property type="match status" value="1"/>
</dbReference>
<dbReference type="PROSITE" id="PS00675">
    <property type="entry name" value="SIGMA54_INTERACT_1"/>
    <property type="match status" value="1"/>
</dbReference>
<dbReference type="Pfam" id="PF00158">
    <property type="entry name" value="Sigma54_activat"/>
    <property type="match status" value="1"/>
</dbReference>
<organism evidence="6 7">
    <name type="scientific">Aromatoleum bremense</name>
    <dbReference type="NCBI Taxonomy" id="76115"/>
    <lineage>
        <taxon>Bacteria</taxon>
        <taxon>Pseudomonadati</taxon>
        <taxon>Pseudomonadota</taxon>
        <taxon>Betaproteobacteria</taxon>
        <taxon>Rhodocyclales</taxon>
        <taxon>Rhodocyclaceae</taxon>
        <taxon>Aromatoleum</taxon>
    </lineage>
</organism>